<keyword evidence="5" id="KW-1185">Reference proteome</keyword>
<dbReference type="Gene3D" id="3.50.50.60">
    <property type="entry name" value="FAD/NAD(P)-binding domain"/>
    <property type="match status" value="1"/>
</dbReference>
<dbReference type="EMBL" id="JASNQZ010000007">
    <property type="protein sequence ID" value="KAL0955056.1"/>
    <property type="molecule type" value="Genomic_DNA"/>
</dbReference>
<dbReference type="InterPro" id="IPR012132">
    <property type="entry name" value="GMC_OxRdtase"/>
</dbReference>
<accession>A0ABR3JHJ9</accession>
<proteinExistence type="inferred from homology"/>
<comment type="caution">
    <text evidence="4">The sequence shown here is derived from an EMBL/GenBank/DDBJ whole genome shotgun (WGS) entry which is preliminary data.</text>
</comment>
<feature type="domain" description="Glucose-methanol-choline oxidoreductase N-terminal" evidence="3">
    <location>
        <begin position="86"/>
        <end position="109"/>
    </location>
</feature>
<organism evidence="4 5">
    <name type="scientific">Hohenbuehelia grisea</name>
    <dbReference type="NCBI Taxonomy" id="104357"/>
    <lineage>
        <taxon>Eukaryota</taxon>
        <taxon>Fungi</taxon>
        <taxon>Dikarya</taxon>
        <taxon>Basidiomycota</taxon>
        <taxon>Agaricomycotina</taxon>
        <taxon>Agaricomycetes</taxon>
        <taxon>Agaricomycetidae</taxon>
        <taxon>Agaricales</taxon>
        <taxon>Pleurotineae</taxon>
        <taxon>Pleurotaceae</taxon>
        <taxon>Hohenbuehelia</taxon>
    </lineage>
</organism>
<keyword evidence="2" id="KW-0274">FAD</keyword>
<evidence type="ECO:0000256" key="1">
    <source>
        <dbReference type="ARBA" id="ARBA00010790"/>
    </source>
</evidence>
<evidence type="ECO:0000313" key="4">
    <source>
        <dbReference type="EMBL" id="KAL0955056.1"/>
    </source>
</evidence>
<dbReference type="InterPro" id="IPR000172">
    <property type="entry name" value="GMC_OxRdtase_N"/>
</dbReference>
<name>A0ABR3JHJ9_9AGAR</name>
<dbReference type="SUPFAM" id="SSF51905">
    <property type="entry name" value="FAD/NAD(P)-binding domain"/>
    <property type="match status" value="1"/>
</dbReference>
<dbReference type="Proteomes" id="UP001556367">
    <property type="component" value="Unassembled WGS sequence"/>
</dbReference>
<dbReference type="Pfam" id="PF00732">
    <property type="entry name" value="GMC_oxred_N"/>
    <property type="match status" value="1"/>
</dbReference>
<comment type="similarity">
    <text evidence="1 2">Belongs to the GMC oxidoreductase family.</text>
</comment>
<dbReference type="PANTHER" id="PTHR11552:SF78">
    <property type="entry name" value="GLUCOSE-METHANOL-CHOLINE OXIDOREDUCTASE N-TERMINAL DOMAIN-CONTAINING PROTEIN"/>
    <property type="match status" value="1"/>
</dbReference>
<gene>
    <name evidence="4" type="ORF">HGRIS_003974</name>
</gene>
<dbReference type="InterPro" id="IPR036188">
    <property type="entry name" value="FAD/NAD-bd_sf"/>
</dbReference>
<protein>
    <recommendedName>
        <fullName evidence="3">Glucose-methanol-choline oxidoreductase N-terminal domain-containing protein</fullName>
    </recommendedName>
</protein>
<evidence type="ECO:0000256" key="2">
    <source>
        <dbReference type="RuleBase" id="RU003968"/>
    </source>
</evidence>
<reference evidence="5" key="1">
    <citation type="submission" date="2024-06" db="EMBL/GenBank/DDBJ databases">
        <title>Multi-omics analyses provide insights into the biosynthesis of the anticancer antibiotic pleurotin in Hohenbuehelia grisea.</title>
        <authorList>
            <person name="Weaver J.A."/>
            <person name="Alberti F."/>
        </authorList>
    </citation>
    <scope>NUCLEOTIDE SEQUENCE [LARGE SCALE GENOMIC DNA]</scope>
    <source>
        <strain evidence="5">T-177</strain>
    </source>
</reference>
<keyword evidence="2" id="KW-0285">Flavoprotein</keyword>
<dbReference type="PANTHER" id="PTHR11552">
    <property type="entry name" value="GLUCOSE-METHANOL-CHOLINE GMC OXIDOREDUCTASE"/>
    <property type="match status" value="1"/>
</dbReference>
<dbReference type="Gene3D" id="3.30.560.10">
    <property type="entry name" value="Glucose Oxidase, domain 3"/>
    <property type="match status" value="1"/>
</dbReference>
<dbReference type="PROSITE" id="PS00623">
    <property type="entry name" value="GMC_OXRED_1"/>
    <property type="match status" value="1"/>
</dbReference>
<evidence type="ECO:0000259" key="3">
    <source>
        <dbReference type="PROSITE" id="PS00623"/>
    </source>
</evidence>
<sequence length="209" mass="22371">MAAPTCDIIFAGGGTAACVTAGRLAAAHPSLKILLVEAGPHTRDLQEHVQPARYMSNLFPGSKVFTFHAAQPSEHVGGRSIVVPVGKCVGGGSSVNFAMYTRAVASDYDDWERVYGNTGWGSKDMIPLLNKAETFQISDGTHDAHGRTGPIKVSYGGLFTNTAEDFLATAAGFDETRDLTKDVNSFHQCNAYGKWPKCDTDSKWVRGAD</sequence>
<evidence type="ECO:0000313" key="5">
    <source>
        <dbReference type="Proteomes" id="UP001556367"/>
    </source>
</evidence>